<proteinExistence type="predicted"/>
<evidence type="ECO:0000313" key="2">
    <source>
        <dbReference type="EMBL" id="KAJ1203715.1"/>
    </source>
</evidence>
<accession>A0AAV7VUM5</accession>
<comment type="caution">
    <text evidence="2">The sequence shown here is derived from an EMBL/GenBank/DDBJ whole genome shotgun (WGS) entry which is preliminary data.</text>
</comment>
<keyword evidence="3" id="KW-1185">Reference proteome</keyword>
<dbReference type="EMBL" id="JANPWB010000003">
    <property type="protein sequence ID" value="KAJ1203715.1"/>
    <property type="molecule type" value="Genomic_DNA"/>
</dbReference>
<sequence length="77" mass="8156">MIAGCSPPHVSLTSGGRALPPLGKRHPQQQRPLVCLRCTMRSARSRTTPPPPSRGPPIRGASVLGGHPNSRPNHTPL</sequence>
<dbReference type="Proteomes" id="UP001066276">
    <property type="component" value="Chromosome 2_1"/>
</dbReference>
<dbReference type="AlphaFoldDB" id="A0AAV7VUM5"/>
<evidence type="ECO:0000256" key="1">
    <source>
        <dbReference type="SAM" id="MobiDB-lite"/>
    </source>
</evidence>
<name>A0AAV7VUM5_PLEWA</name>
<reference evidence="2" key="1">
    <citation type="journal article" date="2022" name="bioRxiv">
        <title>Sequencing and chromosome-scale assembly of the giantPleurodeles waltlgenome.</title>
        <authorList>
            <person name="Brown T."/>
            <person name="Elewa A."/>
            <person name="Iarovenko S."/>
            <person name="Subramanian E."/>
            <person name="Araus A.J."/>
            <person name="Petzold A."/>
            <person name="Susuki M."/>
            <person name="Suzuki K.-i.T."/>
            <person name="Hayashi T."/>
            <person name="Toyoda A."/>
            <person name="Oliveira C."/>
            <person name="Osipova E."/>
            <person name="Leigh N.D."/>
            <person name="Simon A."/>
            <person name="Yun M.H."/>
        </authorList>
    </citation>
    <scope>NUCLEOTIDE SEQUENCE</scope>
    <source>
        <strain evidence="2">20211129_DDA</strain>
        <tissue evidence="2">Liver</tissue>
    </source>
</reference>
<evidence type="ECO:0000313" key="3">
    <source>
        <dbReference type="Proteomes" id="UP001066276"/>
    </source>
</evidence>
<organism evidence="2 3">
    <name type="scientific">Pleurodeles waltl</name>
    <name type="common">Iberian ribbed newt</name>
    <dbReference type="NCBI Taxonomy" id="8319"/>
    <lineage>
        <taxon>Eukaryota</taxon>
        <taxon>Metazoa</taxon>
        <taxon>Chordata</taxon>
        <taxon>Craniata</taxon>
        <taxon>Vertebrata</taxon>
        <taxon>Euteleostomi</taxon>
        <taxon>Amphibia</taxon>
        <taxon>Batrachia</taxon>
        <taxon>Caudata</taxon>
        <taxon>Salamandroidea</taxon>
        <taxon>Salamandridae</taxon>
        <taxon>Pleurodelinae</taxon>
        <taxon>Pleurodeles</taxon>
    </lineage>
</organism>
<protein>
    <submittedName>
        <fullName evidence="2">Uncharacterized protein</fullName>
    </submittedName>
</protein>
<feature type="region of interest" description="Disordered" evidence="1">
    <location>
        <begin position="1"/>
        <end position="77"/>
    </location>
</feature>
<gene>
    <name evidence="2" type="ORF">NDU88_007496</name>
</gene>